<comment type="caution">
    <text evidence="1">The sequence shown here is derived from an EMBL/GenBank/DDBJ whole genome shotgun (WGS) entry which is preliminary data.</text>
</comment>
<dbReference type="InterPro" id="IPR048868">
    <property type="entry name" value="OGG-like_put"/>
</dbReference>
<sequence>MVAYAALNRGGRLHVKGLGPSFFTKFLYFAGYDCGAHRHRPLILDRTVRSALEMLSGLVLDPSSADDYGLYLEVAHSWAEEWHTEPDVVERALFAVGQCGPLAVNLLLGRRL</sequence>
<evidence type="ECO:0000313" key="1">
    <source>
        <dbReference type="EMBL" id="GIF56657.1"/>
    </source>
</evidence>
<evidence type="ECO:0000313" key="2">
    <source>
        <dbReference type="Proteomes" id="UP000624325"/>
    </source>
</evidence>
<name>A0ABQ4C1K4_9ACTN</name>
<proteinExistence type="predicted"/>
<dbReference type="EMBL" id="BONC01000016">
    <property type="protein sequence ID" value="GIF56657.1"/>
    <property type="molecule type" value="Genomic_DNA"/>
</dbReference>
<gene>
    <name evidence="1" type="ORF">Air01nite_27520</name>
</gene>
<keyword evidence="2" id="KW-1185">Reference proteome</keyword>
<accession>A0ABQ4C1K4</accession>
<dbReference type="Proteomes" id="UP000624325">
    <property type="component" value="Unassembled WGS sequence"/>
</dbReference>
<reference evidence="1 2" key="1">
    <citation type="submission" date="2021-01" db="EMBL/GenBank/DDBJ databases">
        <title>Whole genome shotgun sequence of Asanoa iriomotensis NBRC 100142.</title>
        <authorList>
            <person name="Komaki H."/>
            <person name="Tamura T."/>
        </authorList>
    </citation>
    <scope>NUCLEOTIDE SEQUENCE [LARGE SCALE GENOMIC DNA]</scope>
    <source>
        <strain evidence="1 2">NBRC 100142</strain>
    </source>
</reference>
<protein>
    <submittedName>
        <fullName evidence="1">Uncharacterized protein</fullName>
    </submittedName>
</protein>
<dbReference type="Pfam" id="PF21790">
    <property type="entry name" value="OGG"/>
    <property type="match status" value="1"/>
</dbReference>
<organism evidence="1 2">
    <name type="scientific">Asanoa iriomotensis</name>
    <dbReference type="NCBI Taxonomy" id="234613"/>
    <lineage>
        <taxon>Bacteria</taxon>
        <taxon>Bacillati</taxon>
        <taxon>Actinomycetota</taxon>
        <taxon>Actinomycetes</taxon>
        <taxon>Micromonosporales</taxon>
        <taxon>Micromonosporaceae</taxon>
        <taxon>Asanoa</taxon>
    </lineage>
</organism>